<sequence>MKLKCSCQCGAVHYECESKHPSPYQLCYCSICRKTTGGGGCSINIEGDASSLTVTGAENITVYQAKLPATEDSPAKISEMRRRFCKICGSALWFDDPRWPEVINPVATSVDTELPTPPEKTHIMLDSKASWDQPIFGPDDKMFPGYPEESIAEFHQRLGLEA</sequence>
<keyword evidence="7" id="KW-1185">Reference proteome</keyword>
<evidence type="ECO:0000259" key="5">
    <source>
        <dbReference type="PROSITE" id="PS51891"/>
    </source>
</evidence>
<evidence type="ECO:0000256" key="2">
    <source>
        <dbReference type="ARBA" id="ARBA00022723"/>
    </source>
</evidence>
<dbReference type="OMA" id="PDEMVCI"/>
<dbReference type="GO" id="GO:0016846">
    <property type="term" value="F:carbon-sulfur lyase activity"/>
    <property type="evidence" value="ECO:0007669"/>
    <property type="project" value="InterPro"/>
</dbReference>
<organism evidence="6 7">
    <name type="scientific">Marchantia polymorpha</name>
    <name type="common">Common liverwort</name>
    <name type="synonym">Marchantia aquatica</name>
    <dbReference type="NCBI Taxonomy" id="3197"/>
    <lineage>
        <taxon>Eukaryota</taxon>
        <taxon>Viridiplantae</taxon>
        <taxon>Streptophyta</taxon>
        <taxon>Embryophyta</taxon>
        <taxon>Marchantiophyta</taxon>
        <taxon>Marchantiopsida</taxon>
        <taxon>Marchantiidae</taxon>
        <taxon>Marchantiales</taxon>
        <taxon>Marchantiaceae</taxon>
        <taxon>Marchantia</taxon>
    </lineage>
</organism>
<dbReference type="PROSITE" id="PS51891">
    <property type="entry name" value="CENP_V_GFA"/>
    <property type="match status" value="1"/>
</dbReference>
<reference evidence="7" key="1">
    <citation type="journal article" date="2017" name="Cell">
        <title>Insights into land plant evolution garnered from the Marchantia polymorpha genome.</title>
        <authorList>
            <person name="Bowman J.L."/>
            <person name="Kohchi T."/>
            <person name="Yamato K.T."/>
            <person name="Jenkins J."/>
            <person name="Shu S."/>
            <person name="Ishizaki K."/>
            <person name="Yamaoka S."/>
            <person name="Nishihama R."/>
            <person name="Nakamura Y."/>
            <person name="Berger F."/>
            <person name="Adam C."/>
            <person name="Aki S.S."/>
            <person name="Althoff F."/>
            <person name="Araki T."/>
            <person name="Arteaga-Vazquez M.A."/>
            <person name="Balasubrmanian S."/>
            <person name="Barry K."/>
            <person name="Bauer D."/>
            <person name="Boehm C.R."/>
            <person name="Briginshaw L."/>
            <person name="Caballero-Perez J."/>
            <person name="Catarino B."/>
            <person name="Chen F."/>
            <person name="Chiyoda S."/>
            <person name="Chovatia M."/>
            <person name="Davies K.M."/>
            <person name="Delmans M."/>
            <person name="Demura T."/>
            <person name="Dierschke T."/>
            <person name="Dolan L."/>
            <person name="Dorantes-Acosta A.E."/>
            <person name="Eklund D.M."/>
            <person name="Florent S.N."/>
            <person name="Flores-Sandoval E."/>
            <person name="Fujiyama A."/>
            <person name="Fukuzawa H."/>
            <person name="Galik B."/>
            <person name="Grimanelli D."/>
            <person name="Grimwood J."/>
            <person name="Grossniklaus U."/>
            <person name="Hamada T."/>
            <person name="Haseloff J."/>
            <person name="Hetherington A.J."/>
            <person name="Higo A."/>
            <person name="Hirakawa Y."/>
            <person name="Hundley H.N."/>
            <person name="Ikeda Y."/>
            <person name="Inoue K."/>
            <person name="Inoue S.I."/>
            <person name="Ishida S."/>
            <person name="Jia Q."/>
            <person name="Kakita M."/>
            <person name="Kanazawa T."/>
            <person name="Kawai Y."/>
            <person name="Kawashima T."/>
            <person name="Kennedy M."/>
            <person name="Kinose K."/>
            <person name="Kinoshita T."/>
            <person name="Kohara Y."/>
            <person name="Koide E."/>
            <person name="Komatsu K."/>
            <person name="Kopischke S."/>
            <person name="Kubo M."/>
            <person name="Kyozuka J."/>
            <person name="Lagercrantz U."/>
            <person name="Lin S.S."/>
            <person name="Lindquist E."/>
            <person name="Lipzen A.M."/>
            <person name="Lu C.W."/>
            <person name="De Luna E."/>
            <person name="Martienssen R.A."/>
            <person name="Minamino N."/>
            <person name="Mizutani M."/>
            <person name="Mizutani M."/>
            <person name="Mochizuki N."/>
            <person name="Monte I."/>
            <person name="Mosher R."/>
            <person name="Nagasaki H."/>
            <person name="Nakagami H."/>
            <person name="Naramoto S."/>
            <person name="Nishitani K."/>
            <person name="Ohtani M."/>
            <person name="Okamoto T."/>
            <person name="Okumura M."/>
            <person name="Phillips J."/>
            <person name="Pollak B."/>
            <person name="Reinders A."/>
            <person name="Rovekamp M."/>
            <person name="Sano R."/>
            <person name="Sawa S."/>
            <person name="Schmid M.W."/>
            <person name="Shirakawa M."/>
            <person name="Solano R."/>
            <person name="Spunde A."/>
            <person name="Suetsugu N."/>
            <person name="Sugano S."/>
            <person name="Sugiyama A."/>
            <person name="Sun R."/>
            <person name="Suzuki Y."/>
            <person name="Takenaka M."/>
            <person name="Takezawa D."/>
            <person name="Tomogane H."/>
            <person name="Tsuzuki M."/>
            <person name="Ueda T."/>
            <person name="Umeda M."/>
            <person name="Ward J.M."/>
            <person name="Watanabe Y."/>
            <person name="Yazaki K."/>
            <person name="Yokoyama R."/>
            <person name="Yoshitake Y."/>
            <person name="Yotsui I."/>
            <person name="Zachgo S."/>
            <person name="Schmutz J."/>
        </authorList>
    </citation>
    <scope>NUCLEOTIDE SEQUENCE [LARGE SCALE GENOMIC DNA]</scope>
    <source>
        <strain evidence="7">Tak-1</strain>
    </source>
</reference>
<evidence type="ECO:0000256" key="3">
    <source>
        <dbReference type="ARBA" id="ARBA00022833"/>
    </source>
</evidence>
<accession>A0A2R6XKP7</accession>
<evidence type="ECO:0000313" key="6">
    <source>
        <dbReference type="EMBL" id="PTQ46684.1"/>
    </source>
</evidence>
<keyword evidence="3" id="KW-0862">Zinc</keyword>
<dbReference type="InterPro" id="IPR006913">
    <property type="entry name" value="CENP-V/GFA"/>
</dbReference>
<dbReference type="PANTHER" id="PTHR33337:SF44">
    <property type="entry name" value="DUF636 DOMAIN PROTEIN (AFU_ORTHOLOGUE AFUA_1G09754)"/>
    <property type="match status" value="1"/>
</dbReference>
<keyword evidence="4" id="KW-0456">Lyase</keyword>
<dbReference type="OrthoDB" id="406544at2759"/>
<dbReference type="PANTHER" id="PTHR33337">
    <property type="entry name" value="GFA DOMAIN-CONTAINING PROTEIN"/>
    <property type="match status" value="1"/>
</dbReference>
<dbReference type="AlphaFoldDB" id="A0A2R6XKP7"/>
<dbReference type="GO" id="GO:0046872">
    <property type="term" value="F:metal ion binding"/>
    <property type="evidence" value="ECO:0007669"/>
    <property type="project" value="UniProtKB-KW"/>
</dbReference>
<proteinExistence type="inferred from homology"/>
<feature type="domain" description="CENP-V/GFA" evidence="5">
    <location>
        <begin position="3"/>
        <end position="132"/>
    </location>
</feature>
<dbReference type="EMBL" id="KZ772682">
    <property type="protein sequence ID" value="PTQ46684.1"/>
    <property type="molecule type" value="Genomic_DNA"/>
</dbReference>
<keyword evidence="2" id="KW-0479">Metal-binding</keyword>
<dbReference type="InterPro" id="IPR011057">
    <property type="entry name" value="Mss4-like_sf"/>
</dbReference>
<dbReference type="SUPFAM" id="SSF51316">
    <property type="entry name" value="Mss4-like"/>
    <property type="match status" value="1"/>
</dbReference>
<dbReference type="Proteomes" id="UP000244005">
    <property type="component" value="Unassembled WGS sequence"/>
</dbReference>
<evidence type="ECO:0000313" key="7">
    <source>
        <dbReference type="Proteomes" id="UP000244005"/>
    </source>
</evidence>
<gene>
    <name evidence="6" type="ORF">MARPO_0010s0083</name>
</gene>
<name>A0A2R6XKP7_MARPO</name>
<protein>
    <recommendedName>
        <fullName evidence="5">CENP-V/GFA domain-containing protein</fullName>
    </recommendedName>
</protein>
<dbReference type="Gene3D" id="3.90.1590.10">
    <property type="entry name" value="glutathione-dependent formaldehyde- activating enzyme (gfa)"/>
    <property type="match status" value="1"/>
</dbReference>
<evidence type="ECO:0000256" key="1">
    <source>
        <dbReference type="ARBA" id="ARBA00005495"/>
    </source>
</evidence>
<dbReference type="Pfam" id="PF04828">
    <property type="entry name" value="GFA"/>
    <property type="match status" value="1"/>
</dbReference>
<evidence type="ECO:0000256" key="4">
    <source>
        <dbReference type="ARBA" id="ARBA00023239"/>
    </source>
</evidence>
<comment type="similarity">
    <text evidence="1">Belongs to the Gfa family.</text>
</comment>
<dbReference type="Gramene" id="Mp5g23730.1">
    <property type="protein sequence ID" value="Mp5g23730.1.cds"/>
    <property type="gene ID" value="Mp5g23730"/>
</dbReference>